<dbReference type="NCBIfam" id="TIGR01760">
    <property type="entry name" value="tape_meas_TP901"/>
    <property type="match status" value="1"/>
</dbReference>
<evidence type="ECO:0000256" key="3">
    <source>
        <dbReference type="SAM" id="Phobius"/>
    </source>
</evidence>
<dbReference type="GeneID" id="23843645"/>
<feature type="transmembrane region" description="Helical" evidence="3">
    <location>
        <begin position="352"/>
        <end position="374"/>
    </location>
</feature>
<feature type="transmembrane region" description="Helical" evidence="3">
    <location>
        <begin position="380"/>
        <end position="401"/>
    </location>
</feature>
<dbReference type="PANTHER" id="PTHR37813">
    <property type="entry name" value="FELS-2 PROPHAGE PROTEIN"/>
    <property type="match status" value="1"/>
</dbReference>
<dbReference type="AlphaFoldDB" id="A0A1G4ZBD9"/>
<name>A0A1G4ZBD9_9ENTR</name>
<sequence>MSNSENIEALLAAVDQAARPFKSLQTANVSLADGIKETEKNLRGLYSQAAQIDGFTRTQSALNGVSQQLKIAKASTQALAFELKKIDKPSEAQLTALDKARANVSALKQQHDSLRQSVKNQRQTLQQAGISTRAPATARQRLQQNISSATEQLSSQQQALKQENRQQRLVKIKESQQSILGVAGKVSAVGKTGMSIATTGFNLGKKLLQPGYEASLQTHPAESPATPGSAIASLQARTAVSPTIPGTAVATLKTHTAAPGTAVASQQLSAGSLAPAVAAQNNSTGAPAAEMQNNVGNLGTDLAALQAAYQSLSVDIFATQASSLRMLVQTATGYLGQLQQWVQNNQGLVQSFGLIATVIVGVAGAIGTVASVIAPVFTGISTLITIAMTFGSVFTTVCGGIMAVIGGLTWPIVAVVAAVAAGAALIYKYWEPISAFFSGVIEGIVAAFAPIAEMFAPLQPVFDAIGGALQKVKDTFSELLTPIKASEETLTQFGNVGQFIGKVLVNAFTWPLTLLRSLNESAMGLLETLGIIDKKPAQALKPLIEQPATGGVSSYIQPTSAQPGYNAYQMARPSTGGSYLDQSRTEYNVTLQGDVTPGSNNERYLQELFRQDANNRRNNALSQFNP</sequence>
<gene>
    <name evidence="4" type="ORF">SAMN02927897_04459</name>
</gene>
<dbReference type="SUPFAM" id="SSF46966">
    <property type="entry name" value="Spectrin repeat"/>
    <property type="match status" value="1"/>
</dbReference>
<feature type="coiled-coil region" evidence="2">
    <location>
        <begin position="97"/>
        <end position="166"/>
    </location>
</feature>
<evidence type="ECO:0000256" key="1">
    <source>
        <dbReference type="ARBA" id="ARBA00022612"/>
    </source>
</evidence>
<dbReference type="InterPro" id="IPR010090">
    <property type="entry name" value="Phage_tape_meas"/>
</dbReference>
<evidence type="ECO:0000256" key="2">
    <source>
        <dbReference type="SAM" id="Coils"/>
    </source>
</evidence>
<accession>A0A1G4ZBD9</accession>
<reference evidence="4 5" key="1">
    <citation type="submission" date="2016-10" db="EMBL/GenBank/DDBJ databases">
        <authorList>
            <person name="Varghese N."/>
            <person name="Submissions S."/>
        </authorList>
    </citation>
    <scope>NUCLEOTIDE SEQUENCE [LARGE SCALE GENOMIC DNA]</scope>
    <source>
        <strain evidence="4 5">CGMCC 1.12102</strain>
    </source>
</reference>
<protein>
    <submittedName>
        <fullName evidence="4">Phage tail tape measure protein, TP901 family, core region</fullName>
    </submittedName>
</protein>
<dbReference type="PANTHER" id="PTHR37813:SF1">
    <property type="entry name" value="FELS-2 PROPHAGE PROTEIN"/>
    <property type="match status" value="1"/>
</dbReference>
<evidence type="ECO:0000313" key="5">
    <source>
        <dbReference type="Proteomes" id="UP000183569"/>
    </source>
</evidence>
<feature type="transmembrane region" description="Helical" evidence="3">
    <location>
        <begin position="408"/>
        <end position="427"/>
    </location>
</feature>
<comment type="caution">
    <text evidence="4">The sequence shown here is derived from an EMBL/GenBank/DDBJ whole genome shotgun (WGS) entry which is preliminary data.</text>
</comment>
<keyword evidence="1" id="KW-1188">Viral release from host cell</keyword>
<keyword evidence="2" id="KW-0175">Coiled coil</keyword>
<evidence type="ECO:0000313" key="4">
    <source>
        <dbReference type="EMBL" id="SCX63009.1"/>
    </source>
</evidence>
<feature type="transmembrane region" description="Helical" evidence="3">
    <location>
        <begin position="433"/>
        <end position="452"/>
    </location>
</feature>
<keyword evidence="3" id="KW-0472">Membrane</keyword>
<keyword evidence="3" id="KW-0812">Transmembrane</keyword>
<proteinExistence type="predicted"/>
<organism evidence="4 5">
    <name type="scientific">Kosakonia sacchari</name>
    <dbReference type="NCBI Taxonomy" id="1158459"/>
    <lineage>
        <taxon>Bacteria</taxon>
        <taxon>Pseudomonadati</taxon>
        <taxon>Pseudomonadota</taxon>
        <taxon>Gammaproteobacteria</taxon>
        <taxon>Enterobacterales</taxon>
        <taxon>Enterobacteriaceae</taxon>
        <taxon>Kosakonia</taxon>
    </lineage>
</organism>
<dbReference type="Proteomes" id="UP000183569">
    <property type="component" value="Unassembled WGS sequence"/>
</dbReference>
<dbReference type="RefSeq" id="WP_017459929.1">
    <property type="nucleotide sequence ID" value="NZ_FMUI01000021.1"/>
</dbReference>
<keyword evidence="3" id="KW-1133">Transmembrane helix</keyword>
<dbReference type="EMBL" id="FMUI01000021">
    <property type="protein sequence ID" value="SCX63009.1"/>
    <property type="molecule type" value="Genomic_DNA"/>
</dbReference>